<organism evidence="1 2">
    <name type="scientific">Muricoccus vinaceus</name>
    <dbReference type="NCBI Taxonomy" id="424704"/>
    <lineage>
        <taxon>Bacteria</taxon>
        <taxon>Pseudomonadati</taxon>
        <taxon>Pseudomonadota</taxon>
        <taxon>Alphaproteobacteria</taxon>
        <taxon>Acetobacterales</taxon>
        <taxon>Roseomonadaceae</taxon>
        <taxon>Muricoccus</taxon>
    </lineage>
</organism>
<proteinExistence type="predicted"/>
<protein>
    <submittedName>
        <fullName evidence="1">Uncharacterized protein</fullName>
    </submittedName>
</protein>
<dbReference type="EMBL" id="JBHLVZ010000022">
    <property type="protein sequence ID" value="MFC0386033.1"/>
    <property type="molecule type" value="Genomic_DNA"/>
</dbReference>
<dbReference type="RefSeq" id="WP_377050176.1">
    <property type="nucleotide sequence ID" value="NZ_JBHLVZ010000022.1"/>
</dbReference>
<accession>A0ABV6IR00</accession>
<evidence type="ECO:0000313" key="1">
    <source>
        <dbReference type="EMBL" id="MFC0386033.1"/>
    </source>
</evidence>
<sequence>MVRDSGRTFRLTPGVDVRAVLKRAALVAVPKVEGWTLRVLTLERTREGERVAAVLDRLARPDCVR</sequence>
<evidence type="ECO:0000313" key="2">
    <source>
        <dbReference type="Proteomes" id="UP001589789"/>
    </source>
</evidence>
<reference evidence="1 2" key="1">
    <citation type="submission" date="2024-09" db="EMBL/GenBank/DDBJ databases">
        <authorList>
            <person name="Sun Q."/>
            <person name="Mori K."/>
        </authorList>
    </citation>
    <scope>NUCLEOTIDE SEQUENCE [LARGE SCALE GENOMIC DNA]</scope>
    <source>
        <strain evidence="1 2">CCM 7468</strain>
    </source>
</reference>
<gene>
    <name evidence="1" type="ORF">ACFFIC_10830</name>
</gene>
<name>A0ABV6IR00_9PROT</name>
<comment type="caution">
    <text evidence="1">The sequence shown here is derived from an EMBL/GenBank/DDBJ whole genome shotgun (WGS) entry which is preliminary data.</text>
</comment>
<keyword evidence="2" id="KW-1185">Reference proteome</keyword>
<dbReference type="Proteomes" id="UP001589789">
    <property type="component" value="Unassembled WGS sequence"/>
</dbReference>